<name>A0A6A5B643_NAEFO</name>
<dbReference type="AlphaFoldDB" id="A0A6A5B643"/>
<dbReference type="OMA" id="IYKNFDW"/>
<sequence>MSATSAAHLNQEKHCTMLVNYDLKPNITKKQLKETLEASPQNVGDEERIEAMKTLLLMQLNGEDFSHMLMTIIQYVLPHPNKILKKLAYYYLETMNRREVGTGRMRPDLLMVCSHVRNDLLHPNEYVRGFALRFLSHVREPDLLEPLITPILQNLEHRTSYVRRCAVTTIFAIYSNSEETNGENLIPDAPELMEEFLKSETEISAMRHAFVMLFHCDQERAVRYLRNMMNTVGQQGDIFQLAILNLLKQMCKQYPSEKATYLKVISSLLESKSSAVVYQCCCTLVALSSSPISVKYAATNFIKLLQNHSDSNVKLICLDRLNELKNKFGVDVMQQEQIVLELLRTLSASTSVNLDNDIRKKILEMAMELISSHTVDAVVSALRRELQKSRSETVEYEKQSEQEYRRHVMRTIHTCVRKFPTQTSNSVLTLIGADQYLSDASGVECAMLVREVVELCTPEFRARVIEKLCENFSTINNARTFRIVLWILGDYCDTVEQIQTAFQTIKSEINDLLQASSDLPVDKHDVDDSVSDTGSLKSTKTTKSTATSAIGKDGTYVTQFADTLSSTDQNAASIANANTLRGLIEDRNFYLVSVVANTLCKLALKLRQVSKDQKEVNRFTAVVMNILTVLIRLGLSSSNVGSSKNQEASKGVAELSHKGIKMDKDTLERINLCLKILASKNEQETSLVDIKDNRSAFTRILTEEKEKEATEREGLKKKKDLRQIQCDSLIVIPQLKGKSFDAFDFEDDPADISRATSNLSASMASDHEKLMSRLSRVTQLTGFSDPVYAEAQVVTHQFDIMLDVLVVNTTNQTFQNLTLEMSTVGDLKLCERPQTYTLAAGARQHITANIKVSSTDNGIIFGNIVYDTPKGESFCIILNDIHINIMDYIFPASCNDIQFRAMWFEFEWENKITVRSLTTDVPLRDYLSFIKTITKMNCLTPDSALDGECEFLSANLYARSSFGEDALANVSLEKLTDGTIEGVVRIRSKTQGIALSLGNIIAEETKKFDEKRLKK</sequence>
<dbReference type="Pfam" id="PF07718">
    <property type="entry name" value="Coatamer_beta_C"/>
    <property type="match status" value="1"/>
</dbReference>
<dbReference type="OrthoDB" id="10261439at2759"/>
<dbReference type="InterPro" id="IPR011710">
    <property type="entry name" value="Coatomer_bsu_C"/>
</dbReference>
<evidence type="ECO:0000256" key="7">
    <source>
        <dbReference type="ARBA" id="ARBA00023034"/>
    </source>
</evidence>
<evidence type="ECO:0000256" key="3">
    <source>
        <dbReference type="ARBA" id="ARBA00022490"/>
    </source>
</evidence>
<evidence type="ECO:0000256" key="4">
    <source>
        <dbReference type="ARBA" id="ARBA00022737"/>
    </source>
</evidence>
<evidence type="ECO:0000259" key="12">
    <source>
        <dbReference type="Pfam" id="PF01602"/>
    </source>
</evidence>
<comment type="subcellular location">
    <subcellularLocation>
        <location evidence="10">Cytoplasm</location>
    </subcellularLocation>
    <subcellularLocation>
        <location evidence="1 10">Golgi apparatus membrane</location>
        <topology evidence="1 10">Peripheral membrane protein</topology>
        <orientation evidence="1 10">Cytoplasmic side</orientation>
    </subcellularLocation>
    <subcellularLocation>
        <location evidence="10">Cytoplasmic vesicle</location>
        <location evidence="10">COPI-coated vesicle membrane</location>
        <topology evidence="10">Peripheral membrane protein</topology>
        <orientation evidence="10">Cytoplasmic side</orientation>
    </subcellularLocation>
</comment>
<feature type="region of interest" description="Disordered" evidence="11">
    <location>
        <begin position="524"/>
        <end position="544"/>
    </location>
</feature>
<dbReference type="VEuPathDB" id="AmoebaDB:NfTy_074390"/>
<evidence type="ECO:0000313" key="16">
    <source>
        <dbReference type="Proteomes" id="UP000444721"/>
    </source>
</evidence>
<dbReference type="GO" id="GO:0006886">
    <property type="term" value="P:intracellular protein transport"/>
    <property type="evidence" value="ECO:0007669"/>
    <property type="project" value="InterPro"/>
</dbReference>
<dbReference type="InterPro" id="IPR016024">
    <property type="entry name" value="ARM-type_fold"/>
</dbReference>
<keyword evidence="2 10" id="KW-0813">Transport</keyword>
<keyword evidence="5 10" id="KW-0931">ER-Golgi transport</keyword>
<dbReference type="Proteomes" id="UP000444721">
    <property type="component" value="Unassembled WGS sequence"/>
</dbReference>
<protein>
    <recommendedName>
        <fullName evidence="10">Coatomer subunit beta</fullName>
    </recommendedName>
    <alternativeName>
        <fullName evidence="10">Beta-coat protein</fullName>
    </alternativeName>
</protein>
<dbReference type="SUPFAM" id="SSF48371">
    <property type="entry name" value="ARM repeat"/>
    <property type="match status" value="1"/>
</dbReference>
<dbReference type="Pfam" id="PF14806">
    <property type="entry name" value="Coatomer_b_Cpla"/>
    <property type="match status" value="1"/>
</dbReference>
<organism evidence="15 16">
    <name type="scientific">Naegleria fowleri</name>
    <name type="common">Brain eating amoeba</name>
    <dbReference type="NCBI Taxonomy" id="5763"/>
    <lineage>
        <taxon>Eukaryota</taxon>
        <taxon>Discoba</taxon>
        <taxon>Heterolobosea</taxon>
        <taxon>Tetramitia</taxon>
        <taxon>Eutetramitia</taxon>
        <taxon>Vahlkampfiidae</taxon>
        <taxon>Naegleria</taxon>
    </lineage>
</organism>
<comment type="caution">
    <text evidence="15">The sequence shown here is derived from an EMBL/GenBank/DDBJ whole genome shotgun (WGS) entry which is preliminary data.</text>
</comment>
<keyword evidence="6 10" id="KW-0653">Protein transport</keyword>
<keyword evidence="3 10" id="KW-0963">Cytoplasm</keyword>
<dbReference type="PANTHER" id="PTHR10635">
    <property type="entry name" value="COATOMER SUBUNIT BETA"/>
    <property type="match status" value="1"/>
</dbReference>
<evidence type="ECO:0000256" key="5">
    <source>
        <dbReference type="ARBA" id="ARBA00022892"/>
    </source>
</evidence>
<comment type="subunit">
    <text evidence="10">Oligomeric complex that consists of at least the alpha, beta, beta', gamma, delta, epsilon and zeta subunits.</text>
</comment>
<dbReference type="PIRSF" id="PIRSF005727">
    <property type="entry name" value="Coatomer_beta_subunit"/>
    <property type="match status" value="1"/>
</dbReference>
<keyword evidence="16" id="KW-1185">Reference proteome</keyword>
<reference evidence="15 16" key="1">
    <citation type="journal article" date="2019" name="Sci. Rep.">
        <title>Nanopore sequencing improves the draft genome of the human pathogenic amoeba Naegleria fowleri.</title>
        <authorList>
            <person name="Liechti N."/>
            <person name="Schurch N."/>
            <person name="Bruggmann R."/>
            <person name="Wittwer M."/>
        </authorList>
    </citation>
    <scope>NUCLEOTIDE SEQUENCE [LARGE SCALE GENOMIC DNA]</scope>
    <source>
        <strain evidence="15 16">ATCC 30894</strain>
    </source>
</reference>
<dbReference type="EMBL" id="VFQX01000053">
    <property type="protein sequence ID" value="KAF0974053.1"/>
    <property type="molecule type" value="Genomic_DNA"/>
</dbReference>
<dbReference type="VEuPathDB" id="AmoebaDB:NF0106850"/>
<keyword evidence="9 10" id="KW-0968">Cytoplasmic vesicle</keyword>
<evidence type="ECO:0000256" key="11">
    <source>
        <dbReference type="SAM" id="MobiDB-lite"/>
    </source>
</evidence>
<dbReference type="InterPro" id="IPR029446">
    <property type="entry name" value="COPB1_appendage_platform_dom"/>
</dbReference>
<keyword evidence="8 10" id="KW-0472">Membrane</keyword>
<dbReference type="GO" id="GO:0005198">
    <property type="term" value="F:structural molecule activity"/>
    <property type="evidence" value="ECO:0007669"/>
    <property type="project" value="InterPro"/>
</dbReference>
<comment type="function">
    <text evidence="10">The coatomer is a cytosolic protein complex that binds to dilysine motifs and reversibly associates with Golgi non-clathrin-coated vesicles, which further mediate biosynthetic protein transport from the ER, via the Golgi up to the trans Golgi network. Coatomer complex is required for budding from Golgi membranes, and is essential for the retrograde Golgi-to-ER transport of dilysine-tagged proteins.</text>
</comment>
<evidence type="ECO:0000256" key="8">
    <source>
        <dbReference type="ARBA" id="ARBA00023136"/>
    </source>
</evidence>
<evidence type="ECO:0000256" key="10">
    <source>
        <dbReference type="PIRNR" id="PIRNR005727"/>
    </source>
</evidence>
<dbReference type="InterPro" id="IPR002553">
    <property type="entry name" value="Clathrin/coatomer_adapt-like_N"/>
</dbReference>
<dbReference type="Gene3D" id="1.25.10.10">
    <property type="entry name" value="Leucine-rich Repeat Variant"/>
    <property type="match status" value="1"/>
</dbReference>
<evidence type="ECO:0000259" key="13">
    <source>
        <dbReference type="Pfam" id="PF07718"/>
    </source>
</evidence>
<feature type="domain" description="Coatomer beta subunit appendage platform" evidence="14">
    <location>
        <begin position="873"/>
        <end position="1000"/>
    </location>
</feature>
<keyword evidence="7 10" id="KW-0333">Golgi apparatus</keyword>
<evidence type="ECO:0000256" key="6">
    <source>
        <dbReference type="ARBA" id="ARBA00022927"/>
    </source>
</evidence>
<dbReference type="VEuPathDB" id="AmoebaDB:FDP41_006663"/>
<feature type="domain" description="Coatomer beta subunit C-terminal" evidence="13">
    <location>
        <begin position="727"/>
        <end position="867"/>
    </location>
</feature>
<dbReference type="GO" id="GO:0006891">
    <property type="term" value="P:intra-Golgi vesicle-mediated transport"/>
    <property type="evidence" value="ECO:0007669"/>
    <property type="project" value="TreeGrafter"/>
</dbReference>
<evidence type="ECO:0000313" key="15">
    <source>
        <dbReference type="EMBL" id="KAF0974053.1"/>
    </source>
</evidence>
<feature type="domain" description="Clathrin/coatomer adaptor adaptin-like N-terminal" evidence="12">
    <location>
        <begin position="27"/>
        <end position="510"/>
    </location>
</feature>
<evidence type="ECO:0000256" key="9">
    <source>
        <dbReference type="ARBA" id="ARBA00023329"/>
    </source>
</evidence>
<proteinExistence type="predicted"/>
<dbReference type="PANTHER" id="PTHR10635:SF0">
    <property type="entry name" value="COATOMER SUBUNIT BETA"/>
    <property type="match status" value="1"/>
</dbReference>
<evidence type="ECO:0000256" key="2">
    <source>
        <dbReference type="ARBA" id="ARBA00022448"/>
    </source>
</evidence>
<dbReference type="GeneID" id="68113881"/>
<accession>A0A6A5B643</accession>
<evidence type="ECO:0000259" key="14">
    <source>
        <dbReference type="Pfam" id="PF14806"/>
    </source>
</evidence>
<evidence type="ECO:0000256" key="1">
    <source>
        <dbReference type="ARBA" id="ARBA00004255"/>
    </source>
</evidence>
<keyword evidence="4" id="KW-0677">Repeat</keyword>
<dbReference type="Pfam" id="PF01602">
    <property type="entry name" value="Adaptin_N"/>
    <property type="match status" value="1"/>
</dbReference>
<dbReference type="GO" id="GO:0000139">
    <property type="term" value="C:Golgi membrane"/>
    <property type="evidence" value="ECO:0007669"/>
    <property type="project" value="UniProtKB-SubCell"/>
</dbReference>
<dbReference type="InterPro" id="IPR016460">
    <property type="entry name" value="COPB1"/>
</dbReference>
<dbReference type="GO" id="GO:0030126">
    <property type="term" value="C:COPI vesicle coat"/>
    <property type="evidence" value="ECO:0007669"/>
    <property type="project" value="InterPro"/>
</dbReference>
<gene>
    <name evidence="15" type="ORF">FDP41_006663</name>
</gene>
<dbReference type="InterPro" id="IPR011989">
    <property type="entry name" value="ARM-like"/>
</dbReference>
<dbReference type="RefSeq" id="XP_044558766.1">
    <property type="nucleotide sequence ID" value="XM_044710322.1"/>
</dbReference>
<dbReference type="GO" id="GO:0006888">
    <property type="term" value="P:endoplasmic reticulum to Golgi vesicle-mediated transport"/>
    <property type="evidence" value="ECO:0007669"/>
    <property type="project" value="TreeGrafter"/>
</dbReference>